<keyword evidence="2" id="KW-0812">Transmembrane</keyword>
<evidence type="ECO:0000256" key="1">
    <source>
        <dbReference type="SAM" id="MobiDB-lite"/>
    </source>
</evidence>
<feature type="transmembrane region" description="Helical" evidence="2">
    <location>
        <begin position="83"/>
        <end position="103"/>
    </location>
</feature>
<dbReference type="Proteomes" id="UP001163152">
    <property type="component" value="Chromosome"/>
</dbReference>
<feature type="compositionally biased region" description="Polar residues" evidence="1">
    <location>
        <begin position="34"/>
        <end position="43"/>
    </location>
</feature>
<keyword evidence="4" id="KW-1185">Reference proteome</keyword>
<keyword evidence="2" id="KW-1133">Transmembrane helix</keyword>
<feature type="region of interest" description="Disordered" evidence="1">
    <location>
        <begin position="304"/>
        <end position="356"/>
    </location>
</feature>
<protein>
    <submittedName>
        <fullName evidence="3">DUF4230 domain-containing protein</fullName>
    </submittedName>
</protein>
<feature type="region of interest" description="Disordered" evidence="1">
    <location>
        <begin position="1"/>
        <end position="43"/>
    </location>
</feature>
<keyword evidence="2" id="KW-0472">Membrane</keyword>
<dbReference type="AlphaFoldDB" id="A0A9E8ZC76"/>
<dbReference type="InterPro" id="IPR025324">
    <property type="entry name" value="DUF4230"/>
</dbReference>
<name>A0A9E8ZC76_9CYAN</name>
<evidence type="ECO:0000256" key="2">
    <source>
        <dbReference type="SAM" id="Phobius"/>
    </source>
</evidence>
<dbReference type="KEGG" id="tsin:OXH18_23885"/>
<proteinExistence type="predicted"/>
<reference evidence="3" key="1">
    <citation type="submission" date="2022-12" db="EMBL/GenBank/DDBJ databases">
        <title>Polyphasic identification of a Novel Hot-Spring Cyanobacterium Ocullathermofonsia sinensis gen nov. sp. nov. and Genomic Insights on its Adaptations to the Thermal Habitat.</title>
        <authorList>
            <person name="Daroch M."/>
            <person name="Tang J."/>
            <person name="Jiang Y."/>
        </authorList>
    </citation>
    <scope>NUCLEOTIDE SEQUENCE</scope>
    <source>
        <strain evidence="3">PKUAC-SCTA174</strain>
    </source>
</reference>
<dbReference type="RefSeq" id="WP_268610027.1">
    <property type="nucleotide sequence ID" value="NZ_CP113797.1"/>
</dbReference>
<dbReference type="Pfam" id="PF14014">
    <property type="entry name" value="DUF4230"/>
    <property type="match status" value="1"/>
</dbReference>
<gene>
    <name evidence="3" type="ORF">OXH18_23885</name>
</gene>
<evidence type="ECO:0000313" key="3">
    <source>
        <dbReference type="EMBL" id="WAL60171.1"/>
    </source>
</evidence>
<dbReference type="EMBL" id="CP113797">
    <property type="protein sequence ID" value="WAL60171.1"/>
    <property type="molecule type" value="Genomic_DNA"/>
</dbReference>
<sequence length="356" mass="38661">MGTYRYQGHQDGKLRNYSNVQDPPPKPIQELPDDSSSPHSSNQDWHTYELLQDWQVQDKPQTRRKRHNWLKVGKQVGSTMKNLSVVVTGGVVVVSTVALVSVWRSGSQFLDSVFARFNQPQPEPTIDMQPVLVQQLRNASELTTAVFAMQTVVPASRDRTFGGYVIGRTTMLYIAYGEVRAGVDLGNLRPEDVQVNGSSISVLLPPPRILDSKVDVTRSKIYDYDRGFLGLGPDAAPQLQEFAQQETLAQIVQTACSHGVLQTANDRAKLTVSQLLMTAGYTTSTVETQEPAVDACATAVPATTAPIDPAPSDNPAAPMPSANSTQPNSIEPATPPESSIQPNALEPSQLESASPQ</sequence>
<feature type="compositionally biased region" description="Polar residues" evidence="1">
    <location>
        <begin position="321"/>
        <end position="342"/>
    </location>
</feature>
<organism evidence="3 4">
    <name type="scientific">Thermocoleostomius sinensis A174</name>
    <dbReference type="NCBI Taxonomy" id="2016057"/>
    <lineage>
        <taxon>Bacteria</taxon>
        <taxon>Bacillati</taxon>
        <taxon>Cyanobacteriota</taxon>
        <taxon>Cyanophyceae</taxon>
        <taxon>Oculatellales</taxon>
        <taxon>Oculatellaceae</taxon>
        <taxon>Thermocoleostomius</taxon>
    </lineage>
</organism>
<evidence type="ECO:0000313" key="4">
    <source>
        <dbReference type="Proteomes" id="UP001163152"/>
    </source>
</evidence>
<accession>A0A9E8ZC76</accession>